<comment type="caution">
    <text evidence="1">The sequence shown here is derived from an EMBL/GenBank/DDBJ whole genome shotgun (WGS) entry which is preliminary data.</text>
</comment>
<gene>
    <name evidence="1" type="ORF">GMARGA_LOCUS21893</name>
</gene>
<organism evidence="1 2">
    <name type="scientific">Gigaspora margarita</name>
    <dbReference type="NCBI Taxonomy" id="4874"/>
    <lineage>
        <taxon>Eukaryota</taxon>
        <taxon>Fungi</taxon>
        <taxon>Fungi incertae sedis</taxon>
        <taxon>Mucoromycota</taxon>
        <taxon>Glomeromycotina</taxon>
        <taxon>Glomeromycetes</taxon>
        <taxon>Diversisporales</taxon>
        <taxon>Gigasporaceae</taxon>
        <taxon>Gigaspora</taxon>
    </lineage>
</organism>
<evidence type="ECO:0000313" key="2">
    <source>
        <dbReference type="Proteomes" id="UP000789901"/>
    </source>
</evidence>
<evidence type="ECO:0000313" key="1">
    <source>
        <dbReference type="EMBL" id="CAG8794992.1"/>
    </source>
</evidence>
<proteinExistence type="predicted"/>
<dbReference type="EMBL" id="CAJVQB010020641">
    <property type="protein sequence ID" value="CAG8794992.1"/>
    <property type="molecule type" value="Genomic_DNA"/>
</dbReference>
<protein>
    <submittedName>
        <fullName evidence="1">15262_t:CDS:1</fullName>
    </submittedName>
</protein>
<name>A0ABN7VRC7_GIGMA</name>
<keyword evidence="2" id="KW-1185">Reference proteome</keyword>
<reference evidence="1 2" key="1">
    <citation type="submission" date="2021-06" db="EMBL/GenBank/DDBJ databases">
        <authorList>
            <person name="Kallberg Y."/>
            <person name="Tangrot J."/>
            <person name="Rosling A."/>
        </authorList>
    </citation>
    <scope>NUCLEOTIDE SEQUENCE [LARGE SCALE GENOMIC DNA]</scope>
    <source>
        <strain evidence="1 2">120-4 pot B 10/14</strain>
    </source>
</reference>
<sequence length="80" mass="9538">PRELGAGLYRTELYPDQENAFYNSYNTLEDNSFLEYLHNNNPPLSWDEKVEFELNALKALQIYETTLLQQDITETTHQYY</sequence>
<feature type="non-terminal residue" evidence="1">
    <location>
        <position position="1"/>
    </location>
</feature>
<dbReference type="Proteomes" id="UP000789901">
    <property type="component" value="Unassembled WGS sequence"/>
</dbReference>
<accession>A0ABN7VRC7</accession>